<evidence type="ECO:0000313" key="3">
    <source>
        <dbReference type="EMBL" id="TRY97684.1"/>
    </source>
</evidence>
<dbReference type="EMBL" id="SRMA01025215">
    <property type="protein sequence ID" value="TRY97684.1"/>
    <property type="molecule type" value="Genomic_DNA"/>
</dbReference>
<keyword evidence="2" id="KW-0732">Signal</keyword>
<dbReference type="Proteomes" id="UP000316079">
    <property type="component" value="Unassembled WGS sequence"/>
</dbReference>
<gene>
    <name evidence="3" type="ORF">DNTS_035484</name>
</gene>
<feature type="signal peptide" evidence="2">
    <location>
        <begin position="1"/>
        <end position="27"/>
    </location>
</feature>
<feature type="chain" id="PRO_5022242736" description="Osteocrin" evidence="2">
    <location>
        <begin position="28"/>
        <end position="153"/>
    </location>
</feature>
<evidence type="ECO:0000256" key="1">
    <source>
        <dbReference type="SAM" id="MobiDB-lite"/>
    </source>
</evidence>
<keyword evidence="4" id="KW-1185">Reference proteome</keyword>
<organism evidence="3 4">
    <name type="scientific">Danionella cerebrum</name>
    <dbReference type="NCBI Taxonomy" id="2873325"/>
    <lineage>
        <taxon>Eukaryota</taxon>
        <taxon>Metazoa</taxon>
        <taxon>Chordata</taxon>
        <taxon>Craniata</taxon>
        <taxon>Vertebrata</taxon>
        <taxon>Euteleostomi</taxon>
        <taxon>Actinopterygii</taxon>
        <taxon>Neopterygii</taxon>
        <taxon>Teleostei</taxon>
        <taxon>Ostariophysi</taxon>
        <taxon>Cypriniformes</taxon>
        <taxon>Danionidae</taxon>
        <taxon>Danioninae</taxon>
        <taxon>Danionella</taxon>
    </lineage>
</organism>
<evidence type="ECO:0000256" key="2">
    <source>
        <dbReference type="SAM" id="SignalP"/>
    </source>
</evidence>
<proteinExistence type="predicted"/>
<reference evidence="3 4" key="1">
    <citation type="journal article" date="2019" name="Sci. Data">
        <title>Hybrid genome assembly and annotation of Danionella translucida.</title>
        <authorList>
            <person name="Kadobianskyi M."/>
            <person name="Schulze L."/>
            <person name="Schuelke M."/>
            <person name="Judkewitz B."/>
        </authorList>
    </citation>
    <scope>NUCLEOTIDE SEQUENCE [LARGE SCALE GENOMIC DNA]</scope>
    <source>
        <strain evidence="3 4">Bolton</strain>
    </source>
</reference>
<dbReference type="AlphaFoldDB" id="A0A553R683"/>
<accession>A0A553R683</accession>
<feature type="compositionally biased region" description="Basic and acidic residues" evidence="1">
    <location>
        <begin position="122"/>
        <end position="145"/>
    </location>
</feature>
<comment type="caution">
    <text evidence="3">The sequence shown here is derived from an EMBL/GenBank/DDBJ whole genome shotgun (WGS) entry which is preliminary data.</text>
</comment>
<sequence>MDCRSSRMIACLQIGLLCFGLLVSSHGGETASVRETLPLLHFDEQELPLVQLQRVQRQTSNPAAEEIENGNPMKKPRPRPGRFGLLSDIPVLEVSGRTKRHDKTKKRKRPRISMYGLLSSTHSDEKPQIPKAKEMIMQDGKRFQEDTNPAKVP</sequence>
<feature type="compositionally biased region" description="Basic residues" evidence="1">
    <location>
        <begin position="97"/>
        <end position="111"/>
    </location>
</feature>
<feature type="region of interest" description="Disordered" evidence="1">
    <location>
        <begin position="57"/>
        <end position="153"/>
    </location>
</feature>
<protein>
    <recommendedName>
        <fullName evidence="5">Osteocrin</fullName>
    </recommendedName>
</protein>
<name>A0A553R683_9TELE</name>
<evidence type="ECO:0008006" key="5">
    <source>
        <dbReference type="Google" id="ProtNLM"/>
    </source>
</evidence>
<evidence type="ECO:0000313" key="4">
    <source>
        <dbReference type="Proteomes" id="UP000316079"/>
    </source>
</evidence>